<dbReference type="InterPro" id="IPR000160">
    <property type="entry name" value="GGDEF_dom"/>
</dbReference>
<dbReference type="PANTHER" id="PTHR45138:SF24">
    <property type="entry name" value="DIGUANYLATE CYCLASE DGCC-RELATED"/>
    <property type="match status" value="1"/>
</dbReference>
<dbReference type="EMBL" id="CP007511">
    <property type="protein sequence ID" value="AJE14499.1"/>
    <property type="molecule type" value="Genomic_DNA"/>
</dbReference>
<dbReference type="GeneID" id="77259351"/>
<organism evidence="6 8">
    <name type="scientific">Stutzerimonas balearica DSM 6083</name>
    <dbReference type="NCBI Taxonomy" id="1123016"/>
    <lineage>
        <taxon>Bacteria</taxon>
        <taxon>Pseudomonadati</taxon>
        <taxon>Pseudomonadota</taxon>
        <taxon>Gammaproteobacteria</taxon>
        <taxon>Pseudomonadales</taxon>
        <taxon>Pseudomonadaceae</taxon>
        <taxon>Stutzerimonas</taxon>
    </lineage>
</organism>
<sequence length="401" mass="44081">MTSLSDLLRTSLATLLPGELKTSELRHLLVPNRHPLLLCQRRAMMIVDRVRLFAFLFAVLTPLWSVIDLMVFDTQLWLRLAGFRLAACLAFTSLLVFYRPSGNLLDAYRAIAILLAIPTVFYIASHTLLGSYQLVQFSAVVGAGYAFLPFVLMAGLTIFPLTLLESLLLGVVLLLAQALAGYLSWATLNWPSFAGAFWLLILIAGVASLAGMSQLAFMVALVRQAIRDPLTGIFSRGSGEEILKLQWDSARRNNSALALAFIDLDHFKAINDRYGHEAGDEVLRDAARALLGTLRGSDSLVRWGGEEFLLIMPETDMLQAQQALARVMRSGLGLRPEGTPLTASIGLAERRADRITDCRELLELADRRMYEAKRAGRNCLQPGGQPLLAAESACLQSEHVA</sequence>
<keyword evidence="4" id="KW-1133">Transmembrane helix</keyword>
<dbReference type="Proteomes" id="UP000031271">
    <property type="component" value="Chromosome"/>
</dbReference>
<dbReference type="GO" id="GO:0052621">
    <property type="term" value="F:diguanylate cyclase activity"/>
    <property type="evidence" value="ECO:0007669"/>
    <property type="project" value="UniProtKB-EC"/>
</dbReference>
<feature type="transmembrane region" description="Helical" evidence="4">
    <location>
        <begin position="166"/>
        <end position="185"/>
    </location>
</feature>
<comment type="cofactor">
    <cofactor evidence="1">
        <name>Mg(2+)</name>
        <dbReference type="ChEBI" id="CHEBI:18420"/>
    </cofactor>
</comment>
<dbReference type="InterPro" id="IPR029787">
    <property type="entry name" value="Nucleotide_cyclase"/>
</dbReference>
<reference evidence="7 9" key="2">
    <citation type="submission" date="2016-10" db="EMBL/GenBank/DDBJ databases">
        <authorList>
            <person name="Varghese N."/>
            <person name="Submissions S."/>
        </authorList>
    </citation>
    <scope>NUCLEOTIDE SEQUENCE [LARGE SCALE GENOMIC DNA]</scope>
    <source>
        <strain evidence="7 9">DSM 6083</strain>
    </source>
</reference>
<dbReference type="GO" id="GO:0043709">
    <property type="term" value="P:cell adhesion involved in single-species biofilm formation"/>
    <property type="evidence" value="ECO:0007669"/>
    <property type="project" value="TreeGrafter"/>
</dbReference>
<dbReference type="NCBIfam" id="TIGR00254">
    <property type="entry name" value="GGDEF"/>
    <property type="match status" value="1"/>
</dbReference>
<dbReference type="GO" id="GO:1902201">
    <property type="term" value="P:negative regulation of bacterial-type flagellum-dependent cell motility"/>
    <property type="evidence" value="ECO:0007669"/>
    <property type="project" value="TreeGrafter"/>
</dbReference>
<reference evidence="6 8" key="3">
    <citation type="journal article" name="Genome Announc.">
        <title>Complete Genome Sequence of Pseudomonas balearica DSM 6083T.</title>
        <authorList>
            <person name="Bennasar-Figueras A."/>
            <person name="Salva-Serra F."/>
            <person name="Jaen-Luchoro D."/>
            <person name="Segui C."/>
            <person name="Aliaga F."/>
            <person name="Busquets A."/>
            <person name="Gomila M."/>
            <person name="Moore E.R."/>
            <person name="Lalucat J."/>
        </authorList>
    </citation>
    <scope>NUCLEOTIDE SEQUENCE [LARGE SCALE GENOMIC DNA]</scope>
    <source>
        <strain evidence="8">DSM 6083</strain>
        <strain evidence="6">DSM6083</strain>
    </source>
</reference>
<dbReference type="InterPro" id="IPR050469">
    <property type="entry name" value="Diguanylate_Cyclase"/>
</dbReference>
<keyword evidence="9" id="KW-1185">Reference proteome</keyword>
<dbReference type="Pfam" id="PF00990">
    <property type="entry name" value="GGDEF"/>
    <property type="match status" value="1"/>
</dbReference>
<dbReference type="Gene3D" id="3.30.70.270">
    <property type="match status" value="1"/>
</dbReference>
<evidence type="ECO:0000256" key="3">
    <source>
        <dbReference type="ARBA" id="ARBA00012528"/>
    </source>
</evidence>
<evidence type="ECO:0000256" key="4">
    <source>
        <dbReference type="SAM" id="Phobius"/>
    </source>
</evidence>
<dbReference type="PROSITE" id="PS50887">
    <property type="entry name" value="GGDEF"/>
    <property type="match status" value="1"/>
</dbReference>
<feature type="transmembrane region" description="Helical" evidence="4">
    <location>
        <begin position="110"/>
        <end position="129"/>
    </location>
</feature>
<evidence type="ECO:0000259" key="5">
    <source>
        <dbReference type="PROSITE" id="PS50887"/>
    </source>
</evidence>
<dbReference type="EC" id="2.7.7.65" evidence="3"/>
<dbReference type="EMBL" id="FNHO01000015">
    <property type="protein sequence ID" value="SDM96594.1"/>
    <property type="molecule type" value="Genomic_DNA"/>
</dbReference>
<evidence type="ECO:0000256" key="1">
    <source>
        <dbReference type="ARBA" id="ARBA00001946"/>
    </source>
</evidence>
<protein>
    <recommendedName>
        <fullName evidence="3">diguanylate cyclase</fullName>
        <ecNumber evidence="3">2.7.7.65</ecNumber>
    </recommendedName>
</protein>
<gene>
    <name evidence="6" type="ORF">CL52_05400</name>
    <name evidence="7" type="ORF">SAMN05660875_11534</name>
</gene>
<reference evidence="8" key="1">
    <citation type="submission" date="2014-03" db="EMBL/GenBank/DDBJ databases">
        <title>Complete genome of Pseudomonas balearica DSM 6083T, a sewage water isolate from an enrichment with 2-methylnaphthalene.</title>
        <authorList>
            <person name="Salva-Serra F."/>
            <person name="Jaen-Luchoro D."/>
            <person name="Busquets A."/>
            <person name="Pena A."/>
            <person name="Gomila M."/>
            <person name="Bosch R."/>
            <person name="Nogales B."/>
            <person name="Garcia-Valdes E."/>
            <person name="Lalucat J."/>
            <person name="Bennasar A."/>
        </authorList>
    </citation>
    <scope>NUCLEOTIDE SEQUENCE [LARGE SCALE GENOMIC DNA]</scope>
    <source>
        <strain evidence="8">DSM 6083</strain>
    </source>
</reference>
<keyword evidence="4" id="KW-0472">Membrane</keyword>
<dbReference type="CDD" id="cd01949">
    <property type="entry name" value="GGDEF"/>
    <property type="match status" value="1"/>
</dbReference>
<evidence type="ECO:0000313" key="8">
    <source>
        <dbReference type="Proteomes" id="UP000031271"/>
    </source>
</evidence>
<accession>A0A8D3XZA0</accession>
<keyword evidence="4" id="KW-0812">Transmembrane</keyword>
<dbReference type="GO" id="GO:0005886">
    <property type="term" value="C:plasma membrane"/>
    <property type="evidence" value="ECO:0007669"/>
    <property type="project" value="UniProtKB-SubCell"/>
</dbReference>
<dbReference type="SMART" id="SM00267">
    <property type="entry name" value="GGDEF"/>
    <property type="match status" value="1"/>
</dbReference>
<dbReference type="FunFam" id="3.30.70.270:FF:000001">
    <property type="entry name" value="Diguanylate cyclase domain protein"/>
    <property type="match status" value="1"/>
</dbReference>
<feature type="transmembrane region" description="Helical" evidence="4">
    <location>
        <begin position="77"/>
        <end position="98"/>
    </location>
</feature>
<dbReference type="AlphaFoldDB" id="A0A8D3XZA0"/>
<name>A0A8D3XZA0_9GAMM</name>
<feature type="domain" description="GGDEF" evidence="5">
    <location>
        <begin position="255"/>
        <end position="385"/>
    </location>
</feature>
<evidence type="ECO:0000313" key="6">
    <source>
        <dbReference type="EMBL" id="AJE14499.1"/>
    </source>
</evidence>
<dbReference type="InterPro" id="IPR043128">
    <property type="entry name" value="Rev_trsase/Diguanyl_cyclase"/>
</dbReference>
<evidence type="ECO:0000313" key="9">
    <source>
        <dbReference type="Proteomes" id="UP000182276"/>
    </source>
</evidence>
<feature type="transmembrane region" description="Helical" evidence="4">
    <location>
        <begin position="197"/>
        <end position="222"/>
    </location>
</feature>
<dbReference type="PANTHER" id="PTHR45138">
    <property type="entry name" value="REGULATORY COMPONENTS OF SENSORY TRANSDUCTION SYSTEM"/>
    <property type="match status" value="1"/>
</dbReference>
<comment type="subcellular location">
    <subcellularLocation>
        <location evidence="2">Cell inner membrane</location>
    </subcellularLocation>
</comment>
<proteinExistence type="predicted"/>
<dbReference type="KEGG" id="pbm:CL52_05400"/>
<feature type="transmembrane region" description="Helical" evidence="4">
    <location>
        <begin position="135"/>
        <end position="159"/>
    </location>
</feature>
<evidence type="ECO:0000313" key="7">
    <source>
        <dbReference type="EMBL" id="SDM96594.1"/>
    </source>
</evidence>
<feature type="transmembrane region" description="Helical" evidence="4">
    <location>
        <begin position="50"/>
        <end position="71"/>
    </location>
</feature>
<dbReference type="SUPFAM" id="SSF55073">
    <property type="entry name" value="Nucleotide cyclase"/>
    <property type="match status" value="1"/>
</dbReference>
<evidence type="ECO:0000256" key="2">
    <source>
        <dbReference type="ARBA" id="ARBA00004533"/>
    </source>
</evidence>
<dbReference type="Proteomes" id="UP000182276">
    <property type="component" value="Unassembled WGS sequence"/>
</dbReference>
<dbReference type="RefSeq" id="WP_052264518.1">
    <property type="nucleotide sequence ID" value="NZ_CP007511.1"/>
</dbReference>